<dbReference type="SUPFAM" id="SSF52047">
    <property type="entry name" value="RNI-like"/>
    <property type="match status" value="1"/>
</dbReference>
<sequence>MGRLTLEEALPRLRSNDATLTRLLLGSNEIDNEGVVALAGALKENATLTTLNLRLTQIGKEGAIALAEALKKNTTLTTLELLNNKIGNEGAIALAEALKKNTTLTELDLGSNGIGKEGAIALAEALKENTTLTTMDLGYNDIGNEGAIALADALKKNTTLTTLDLGSNHIGNEGAIALTDALKENTTLTTLNLGDNDLDNEGAIALADALKENTTLTTLDLGSNEIDNEGAIALAEALKENTTLTTLDLGSNEIGNGGVGSKEFGDGGVIALAEALKENTTLTTLNLENNYIGDEGAHAKSNILDITHRNGVFHRHKDDIEVDGFSYYFAMKEEIGSLYIKESVWEAAATTDGIVLELVHNVIRDHIDACKEDDLQSTKDELKTLLNTSRNSDESPLLHLAAAWTSVEALALAQYLVKEIGVDLDHAVTDEAGRTAREIAMAGNFETRNWAKSVGTKLGRYRIEEEGRYSSGSCTVDFATDVTKSKSDPARNVAIKSMHYREQFDRELKQRLEGSHRNTSSGIDLYMKDDSGAMIENGKGLNRFDVDHVVPLLRYHSEDFEGKRYQCLIMLKGERSMDEIIRYEGTAGKDVNKITGFAVDLAKALNHLHSDHNLIHADVKPRNVVRIRGDNKLIDFDASVSIGEPLTKKFSSGYLPPEVAAVRFQLKEKMEDLMRRKLELEREFQESARSGNFDVARISMTQLGVVEEKIKIKQVESAGSNSDKEEPVACAQVDIWSYGVLMFELLTGRPLFKCDKNDNLLNDEEKRRLVNWKDITDEDLSDVLKDCPDQHLTESAKDLLRKCLRTKQSRLKTFHQVLEHAFLNRKELQLQKLDEGQKNIESTVKSGFNEMNVKLDLTHKMLSEMQTELANVSRGVSNILKDCHAPKLMCIIPEDRSVMDWIKLKALVGEKVKVIFICPVTLSIPLDGNNKPMGYSMEMPRDWVRRYGPALQISYEILRIGFAVGRLFLPLPNLSSVGSSTNVMNVLNDNLVEYMGEGAPDLKELAGVLGDRATFDLPEADENLSKHVSKGMRKLISTSYDEVKKIAKQNGDEDFLQTGLTKVVYNGHVEYVLNKSEIKNMYEKEGPSCIGLTPAELQTLGASDVVVKEDVGANVDVEVNEDIVVKEDIRLEREKGYLAQEWLYNWEDQT</sequence>
<dbReference type="AlphaFoldDB" id="A0AAD8XY18"/>
<keyword evidence="6" id="KW-1185">Reference proteome</keyword>
<dbReference type="PANTHER" id="PTHR24114:SF2">
    <property type="entry name" value="F-BOX DOMAIN-CONTAINING PROTEIN-RELATED"/>
    <property type="match status" value="1"/>
</dbReference>
<dbReference type="InterPro" id="IPR001611">
    <property type="entry name" value="Leu-rich_rpt"/>
</dbReference>
<dbReference type="Gene3D" id="3.80.10.10">
    <property type="entry name" value="Ribonuclease Inhibitor"/>
    <property type="match status" value="3"/>
</dbReference>
<dbReference type="PANTHER" id="PTHR24114">
    <property type="entry name" value="LEUCINE RICH REPEAT FAMILY PROTEIN"/>
    <property type="match status" value="1"/>
</dbReference>
<dbReference type="SMART" id="SM00368">
    <property type="entry name" value="LRR_RI"/>
    <property type="match status" value="10"/>
</dbReference>
<evidence type="ECO:0000256" key="1">
    <source>
        <dbReference type="ARBA" id="ARBA00022614"/>
    </source>
</evidence>
<dbReference type="InterPro" id="IPR011009">
    <property type="entry name" value="Kinase-like_dom_sf"/>
</dbReference>
<dbReference type="InterPro" id="IPR052394">
    <property type="entry name" value="LRR-containing"/>
</dbReference>
<dbReference type="CDD" id="cd00116">
    <property type="entry name" value="LRR_RI"/>
    <property type="match status" value="1"/>
</dbReference>
<keyword evidence="1" id="KW-0433">Leucine-rich repeat</keyword>
<comment type="caution">
    <text evidence="5">The sequence shown here is derived from an EMBL/GenBank/DDBJ whole genome shotgun (WGS) entry which is preliminary data.</text>
</comment>
<dbReference type="EMBL" id="JATAAI010000032">
    <property type="protein sequence ID" value="KAK1735803.1"/>
    <property type="molecule type" value="Genomic_DNA"/>
</dbReference>
<dbReference type="SMART" id="SM00220">
    <property type="entry name" value="S_TKc"/>
    <property type="match status" value="1"/>
</dbReference>
<dbReference type="InterPro" id="IPR032675">
    <property type="entry name" value="LRR_dom_sf"/>
</dbReference>
<dbReference type="GO" id="GO:0004672">
    <property type="term" value="F:protein kinase activity"/>
    <property type="evidence" value="ECO:0007669"/>
    <property type="project" value="InterPro"/>
</dbReference>
<dbReference type="Proteomes" id="UP001224775">
    <property type="component" value="Unassembled WGS sequence"/>
</dbReference>
<protein>
    <submittedName>
        <fullName evidence="5">Leucine-rich repeat protein</fullName>
    </submittedName>
</protein>
<feature type="domain" description="Protein kinase" evidence="4">
    <location>
        <begin position="460"/>
        <end position="823"/>
    </location>
</feature>
<reference evidence="5" key="1">
    <citation type="submission" date="2023-06" db="EMBL/GenBank/DDBJ databases">
        <title>Survivors Of The Sea: Transcriptome response of Skeletonema marinoi to long-term dormancy.</title>
        <authorList>
            <person name="Pinder M.I.M."/>
            <person name="Kourtchenko O."/>
            <person name="Robertson E.K."/>
            <person name="Larsson T."/>
            <person name="Maumus F."/>
            <person name="Osuna-Cruz C.M."/>
            <person name="Vancaester E."/>
            <person name="Stenow R."/>
            <person name="Vandepoele K."/>
            <person name="Ploug H."/>
            <person name="Bruchert V."/>
            <person name="Godhe A."/>
            <person name="Topel M."/>
        </authorList>
    </citation>
    <scope>NUCLEOTIDE SEQUENCE</scope>
    <source>
        <strain evidence="5">R05AC</strain>
    </source>
</reference>
<evidence type="ECO:0000313" key="5">
    <source>
        <dbReference type="EMBL" id="KAK1735803.1"/>
    </source>
</evidence>
<dbReference type="Pfam" id="PF00069">
    <property type="entry name" value="Pkinase"/>
    <property type="match status" value="2"/>
</dbReference>
<proteinExistence type="predicted"/>
<organism evidence="5 6">
    <name type="scientific">Skeletonema marinoi</name>
    <dbReference type="NCBI Taxonomy" id="267567"/>
    <lineage>
        <taxon>Eukaryota</taxon>
        <taxon>Sar</taxon>
        <taxon>Stramenopiles</taxon>
        <taxon>Ochrophyta</taxon>
        <taxon>Bacillariophyta</taxon>
        <taxon>Coscinodiscophyceae</taxon>
        <taxon>Thalassiosirophycidae</taxon>
        <taxon>Thalassiosirales</taxon>
        <taxon>Skeletonemataceae</taxon>
        <taxon>Skeletonema</taxon>
        <taxon>Skeletonema marinoi-dohrnii complex</taxon>
    </lineage>
</organism>
<keyword evidence="3" id="KW-0175">Coiled coil</keyword>
<feature type="coiled-coil region" evidence="3">
    <location>
        <begin position="663"/>
        <end position="690"/>
    </location>
</feature>
<dbReference type="GO" id="GO:0005524">
    <property type="term" value="F:ATP binding"/>
    <property type="evidence" value="ECO:0007669"/>
    <property type="project" value="InterPro"/>
</dbReference>
<keyword evidence="2" id="KW-0677">Repeat</keyword>
<dbReference type="PROSITE" id="PS50011">
    <property type="entry name" value="PROTEIN_KINASE_DOM"/>
    <property type="match status" value="1"/>
</dbReference>
<name>A0AAD8XY18_9STRA</name>
<dbReference type="Gene3D" id="1.10.510.10">
    <property type="entry name" value="Transferase(Phosphotransferase) domain 1"/>
    <property type="match status" value="2"/>
</dbReference>
<evidence type="ECO:0000259" key="4">
    <source>
        <dbReference type="PROSITE" id="PS50011"/>
    </source>
</evidence>
<evidence type="ECO:0000313" key="6">
    <source>
        <dbReference type="Proteomes" id="UP001224775"/>
    </source>
</evidence>
<accession>A0AAD8XY18</accession>
<dbReference type="SUPFAM" id="SSF56112">
    <property type="entry name" value="Protein kinase-like (PK-like)"/>
    <property type="match status" value="1"/>
</dbReference>
<dbReference type="InterPro" id="IPR000719">
    <property type="entry name" value="Prot_kinase_dom"/>
</dbReference>
<gene>
    <name evidence="5" type="ORF">QTG54_013509</name>
</gene>
<evidence type="ECO:0000256" key="3">
    <source>
        <dbReference type="SAM" id="Coils"/>
    </source>
</evidence>
<dbReference type="Pfam" id="PF13516">
    <property type="entry name" value="LRR_6"/>
    <property type="match status" value="10"/>
</dbReference>
<evidence type="ECO:0000256" key="2">
    <source>
        <dbReference type="ARBA" id="ARBA00022737"/>
    </source>
</evidence>